<accession>A0A1M7Z9F9</accession>
<evidence type="ECO:0000259" key="1">
    <source>
        <dbReference type="Pfam" id="PF20109"/>
    </source>
</evidence>
<dbReference type="Pfam" id="PF20109">
    <property type="entry name" value="Trans_reg_dom"/>
    <property type="match status" value="1"/>
</dbReference>
<dbReference type="AlphaFoldDB" id="A0A1M7Z9F9"/>
<sequence>MPSTDWRSPAAYAHAKSISAAGFAWEYLRRDEDYHRDFHRVRRLLRHDSDAQTAFSERWGLRFPGGPGSLRRPGRAVLDAVSAA</sequence>
<feature type="domain" description="Transcriptional regulator-like" evidence="1">
    <location>
        <begin position="5"/>
        <end position="64"/>
    </location>
</feature>
<dbReference type="OrthoDB" id="8654520at2"/>
<name>A0A1M7Z9F9_9HYPH</name>
<reference evidence="2 3" key="1">
    <citation type="submission" date="2016-12" db="EMBL/GenBank/DDBJ databases">
        <authorList>
            <person name="Song W.-J."/>
            <person name="Kurnit D.M."/>
        </authorList>
    </citation>
    <scope>NUCLEOTIDE SEQUENCE [LARGE SCALE GENOMIC DNA]</scope>
    <source>
        <strain evidence="2 3">DSM 19599</strain>
    </source>
</reference>
<dbReference type="Proteomes" id="UP000186406">
    <property type="component" value="Unassembled WGS sequence"/>
</dbReference>
<keyword evidence="3" id="KW-1185">Reference proteome</keyword>
<proteinExistence type="predicted"/>
<evidence type="ECO:0000313" key="2">
    <source>
        <dbReference type="EMBL" id="SHO61296.1"/>
    </source>
</evidence>
<dbReference type="InterPro" id="IPR045465">
    <property type="entry name" value="Trans_reg_dom"/>
</dbReference>
<dbReference type="RefSeq" id="WP_088871091.1">
    <property type="nucleotide sequence ID" value="NZ_FRXO01000001.1"/>
</dbReference>
<evidence type="ECO:0000313" key="3">
    <source>
        <dbReference type="Proteomes" id="UP000186406"/>
    </source>
</evidence>
<dbReference type="STRING" id="1123029.SAMN02745172_00718"/>
<organism evidence="2 3">
    <name type="scientific">Pseudoxanthobacter soli DSM 19599</name>
    <dbReference type="NCBI Taxonomy" id="1123029"/>
    <lineage>
        <taxon>Bacteria</taxon>
        <taxon>Pseudomonadati</taxon>
        <taxon>Pseudomonadota</taxon>
        <taxon>Alphaproteobacteria</taxon>
        <taxon>Hyphomicrobiales</taxon>
        <taxon>Segnochrobactraceae</taxon>
        <taxon>Pseudoxanthobacter</taxon>
    </lineage>
</organism>
<gene>
    <name evidence="2" type="ORF">SAMN02745172_00718</name>
</gene>
<protein>
    <recommendedName>
        <fullName evidence="1">Transcriptional regulator-like domain-containing protein</fullName>
    </recommendedName>
</protein>
<dbReference type="EMBL" id="FRXO01000001">
    <property type="protein sequence ID" value="SHO61296.1"/>
    <property type="molecule type" value="Genomic_DNA"/>
</dbReference>